<accession>A0A4R6C5F8</accession>
<evidence type="ECO:0000313" key="6">
    <source>
        <dbReference type="Proteomes" id="UP000294865"/>
    </source>
</evidence>
<dbReference type="PROSITE" id="PS00583">
    <property type="entry name" value="PFKB_KINASES_1"/>
    <property type="match status" value="1"/>
</dbReference>
<dbReference type="CDD" id="cd01167">
    <property type="entry name" value="bac_FRK"/>
    <property type="match status" value="1"/>
</dbReference>
<dbReference type="PANTHER" id="PTHR43085">
    <property type="entry name" value="HEXOKINASE FAMILY MEMBER"/>
    <property type="match status" value="1"/>
</dbReference>
<dbReference type="InterPro" id="IPR050306">
    <property type="entry name" value="PfkB_Carbo_kinase"/>
</dbReference>
<organism evidence="5 6">
    <name type="scientific">Macrococcoides canis</name>
    <dbReference type="NCBI Taxonomy" id="1855823"/>
    <lineage>
        <taxon>Bacteria</taxon>
        <taxon>Bacillati</taxon>
        <taxon>Bacillota</taxon>
        <taxon>Bacilli</taxon>
        <taxon>Bacillales</taxon>
        <taxon>Staphylococcaceae</taxon>
        <taxon>Macrococcoides</taxon>
    </lineage>
</organism>
<comment type="similarity">
    <text evidence="1">Belongs to the carbohydrate kinase PfkB family.</text>
</comment>
<evidence type="ECO:0000313" key="5">
    <source>
        <dbReference type="EMBL" id="TDM17229.1"/>
    </source>
</evidence>
<keyword evidence="3 5" id="KW-0418">Kinase</keyword>
<dbReference type="InterPro" id="IPR002173">
    <property type="entry name" value="Carboh/pur_kinase_PfkB_CS"/>
</dbReference>
<dbReference type="RefSeq" id="WP_133419390.1">
    <property type="nucleotide sequence ID" value="NZ_SDGP01000001.1"/>
</dbReference>
<dbReference type="Pfam" id="PF00294">
    <property type="entry name" value="PfkB"/>
    <property type="match status" value="1"/>
</dbReference>
<dbReference type="Gene3D" id="3.40.1190.20">
    <property type="match status" value="1"/>
</dbReference>
<reference evidence="5 6" key="1">
    <citation type="submission" date="2019-01" db="EMBL/GenBank/DDBJ databases">
        <title>Draft genome sequences of Macrococcus caseolyticus, Macrococcus canis, Macrococcus bohemicus and Macrococcus goetzii.</title>
        <authorList>
            <person name="Mazhar S."/>
            <person name="Altermann E."/>
            <person name="Hill C."/>
            <person name="Mcauliffe O."/>
        </authorList>
    </citation>
    <scope>NUCLEOTIDE SEQUENCE [LARGE SCALE GENOMIC DNA]</scope>
    <source>
        <strain evidence="5 6">DPC7162</strain>
    </source>
</reference>
<dbReference type="GO" id="GO:0016301">
    <property type="term" value="F:kinase activity"/>
    <property type="evidence" value="ECO:0007669"/>
    <property type="project" value="UniProtKB-KW"/>
</dbReference>
<evidence type="ECO:0000256" key="2">
    <source>
        <dbReference type="ARBA" id="ARBA00022679"/>
    </source>
</evidence>
<protein>
    <submittedName>
        <fullName evidence="5">Carbohydrate kinase</fullName>
    </submittedName>
</protein>
<proteinExistence type="inferred from homology"/>
<evidence type="ECO:0000256" key="1">
    <source>
        <dbReference type="ARBA" id="ARBA00010688"/>
    </source>
</evidence>
<feature type="domain" description="Carbohydrate kinase PfkB" evidence="4">
    <location>
        <begin position="1"/>
        <end position="304"/>
    </location>
</feature>
<dbReference type="EMBL" id="SDQG01000002">
    <property type="protein sequence ID" value="TDM17229.1"/>
    <property type="molecule type" value="Genomic_DNA"/>
</dbReference>
<comment type="caution">
    <text evidence="5">The sequence shown here is derived from an EMBL/GenBank/DDBJ whole genome shotgun (WGS) entry which is preliminary data.</text>
</comment>
<dbReference type="PANTHER" id="PTHR43085:SF54">
    <property type="entry name" value="PUTATIVE-RELATED"/>
    <property type="match status" value="1"/>
</dbReference>
<evidence type="ECO:0000256" key="3">
    <source>
        <dbReference type="ARBA" id="ARBA00022777"/>
    </source>
</evidence>
<gene>
    <name evidence="5" type="ORF">ETI04_04840</name>
</gene>
<name>A0A4R6C5F8_9STAP</name>
<keyword evidence="2" id="KW-0808">Transferase</keyword>
<dbReference type="InterPro" id="IPR011611">
    <property type="entry name" value="PfkB_dom"/>
</dbReference>
<dbReference type="SUPFAM" id="SSF53613">
    <property type="entry name" value="Ribokinase-like"/>
    <property type="match status" value="1"/>
</dbReference>
<dbReference type="AlphaFoldDB" id="A0A4R6C5F8"/>
<evidence type="ECO:0000259" key="4">
    <source>
        <dbReference type="Pfam" id="PF00294"/>
    </source>
</evidence>
<dbReference type="InterPro" id="IPR029056">
    <property type="entry name" value="Ribokinase-like"/>
</dbReference>
<dbReference type="Proteomes" id="UP000294865">
    <property type="component" value="Unassembled WGS sequence"/>
</dbReference>
<sequence length="315" mass="33990">MTKLYAIGEALIDFIPHTKGVALKNVSAFDTQVGGAPANVASCVAKLGKSSALLTQLGNDAFGDLIVDTLNEVGVDTSLILRTDEANTGLAFVSLTKDGERDFAFYRKPSADMLMNHIEVNFTQSDILHFCSVDLIPSPMKETHVKVIEQMHAAGGTVVFDPNLRFPLWPSKEALKETVLEFLPHAHIIKISDEELEFLTGSTHTDSIQSLFNGYTEVVIYTEGANGASIYTKEGCIANHPGYTVDVQDTTGAGDAFIGATIYQLLGNDAIEYIKQNATTILSFSNSVGALTTTNKGAIQSLPTLSKIQQLKEEQ</sequence>